<accession>A0A310SQ84</accession>
<dbReference type="AlphaFoldDB" id="A0A310SQ84"/>
<dbReference type="Proteomes" id="UP000250275">
    <property type="component" value="Unassembled WGS sequence"/>
</dbReference>
<protein>
    <submittedName>
        <fullName evidence="1">Uncharacterized protein</fullName>
    </submittedName>
</protein>
<gene>
    <name evidence="1" type="ORF">WN48_05301</name>
</gene>
<evidence type="ECO:0000313" key="2">
    <source>
        <dbReference type="Proteomes" id="UP000250275"/>
    </source>
</evidence>
<proteinExistence type="predicted"/>
<organism evidence="1 2">
    <name type="scientific">Eufriesea mexicana</name>
    <dbReference type="NCBI Taxonomy" id="516756"/>
    <lineage>
        <taxon>Eukaryota</taxon>
        <taxon>Metazoa</taxon>
        <taxon>Ecdysozoa</taxon>
        <taxon>Arthropoda</taxon>
        <taxon>Hexapoda</taxon>
        <taxon>Insecta</taxon>
        <taxon>Pterygota</taxon>
        <taxon>Neoptera</taxon>
        <taxon>Endopterygota</taxon>
        <taxon>Hymenoptera</taxon>
        <taxon>Apocrita</taxon>
        <taxon>Aculeata</taxon>
        <taxon>Apoidea</taxon>
        <taxon>Anthophila</taxon>
        <taxon>Apidae</taxon>
        <taxon>Eufriesea</taxon>
    </lineage>
</organism>
<dbReference type="OrthoDB" id="7685821at2759"/>
<evidence type="ECO:0000313" key="1">
    <source>
        <dbReference type="EMBL" id="OAD60739.1"/>
    </source>
</evidence>
<name>A0A310SQ84_9HYME</name>
<dbReference type="EMBL" id="KQ760382">
    <property type="protein sequence ID" value="OAD60739.1"/>
    <property type="molecule type" value="Genomic_DNA"/>
</dbReference>
<sequence>MPECEPWCPLVKIELKKIATEAPWILKKELPSNGIPPTIVGKAYEPTLKIIDEKSVSPKLDITRDDDWEKTGKQPDIHDLDHRRVSKEINGRLVDSIDMTTDTSKDDFSKSQATMISKIQTESATQWSVIDKGHDKVVETDDEQAIKVAEDPTTELSERERVEEMKKTDGGPLKHDAVDKKDLAIFREECDQSCPRQNRIRKLEERQSAIDSYLLNKGSGYFDDVCTCSLSCILRALKDDSFVRSILASVALFAFGLKLCSELNAWYLPIRSS</sequence>
<reference evidence="1 2" key="1">
    <citation type="submission" date="2015-07" db="EMBL/GenBank/DDBJ databases">
        <title>The genome of Eufriesea mexicana.</title>
        <authorList>
            <person name="Pan H."/>
            <person name="Kapheim K."/>
        </authorList>
    </citation>
    <scope>NUCLEOTIDE SEQUENCE [LARGE SCALE GENOMIC DNA]</scope>
    <source>
        <strain evidence="1">0111107269</strain>
        <tissue evidence="1">Whole body</tissue>
    </source>
</reference>
<keyword evidence="2" id="KW-1185">Reference proteome</keyword>